<dbReference type="GO" id="GO:0005737">
    <property type="term" value="C:cytoplasm"/>
    <property type="evidence" value="ECO:0007669"/>
    <property type="project" value="TreeGrafter"/>
</dbReference>
<protein>
    <recommendedName>
        <fullName evidence="1">CTLH/CRA C-terminal to LisH motif domain-containing protein</fullName>
    </recommendedName>
</protein>
<name>A0A642UNQ4_DIURU</name>
<gene>
    <name evidence="2" type="ORF">DIURU_003261</name>
</gene>
<proteinExistence type="predicted"/>
<dbReference type="OMA" id="EFKFHML"/>
<dbReference type="InterPro" id="IPR045098">
    <property type="entry name" value="Fyv10_fam"/>
</dbReference>
<dbReference type="Pfam" id="PF10607">
    <property type="entry name" value="CTLH"/>
    <property type="match status" value="1"/>
</dbReference>
<dbReference type="OrthoDB" id="1933281at2759"/>
<dbReference type="GO" id="GO:0004842">
    <property type="term" value="F:ubiquitin-protein transferase activity"/>
    <property type="evidence" value="ECO:0007669"/>
    <property type="project" value="InterPro"/>
</dbReference>
<dbReference type="GeneID" id="54781912"/>
<dbReference type="AlphaFoldDB" id="A0A642UNQ4"/>
<dbReference type="GO" id="GO:0034657">
    <property type="term" value="C:GID complex"/>
    <property type="evidence" value="ECO:0007669"/>
    <property type="project" value="TreeGrafter"/>
</dbReference>
<accession>A0A642UNQ4</accession>
<dbReference type="PANTHER" id="PTHR12170:SF3">
    <property type="entry name" value="GH10162P"/>
    <property type="match status" value="1"/>
</dbReference>
<dbReference type="GO" id="GO:0043161">
    <property type="term" value="P:proteasome-mediated ubiquitin-dependent protein catabolic process"/>
    <property type="evidence" value="ECO:0007669"/>
    <property type="project" value="InterPro"/>
</dbReference>
<reference evidence="2 3" key="1">
    <citation type="submission" date="2019-07" db="EMBL/GenBank/DDBJ databases">
        <title>Genome assembly of two rare yeast pathogens: Diutina rugosa and Trichomonascus ciferrii.</title>
        <authorList>
            <person name="Mixao V."/>
            <person name="Saus E."/>
            <person name="Hansen A."/>
            <person name="Lass-Flor C."/>
            <person name="Gabaldon T."/>
        </authorList>
    </citation>
    <scope>NUCLEOTIDE SEQUENCE [LARGE SCALE GENOMIC DNA]</scope>
    <source>
        <strain evidence="2 3">CBS 613</strain>
    </source>
</reference>
<evidence type="ECO:0000313" key="2">
    <source>
        <dbReference type="EMBL" id="KAA8901409.1"/>
    </source>
</evidence>
<dbReference type="InterPro" id="IPR024964">
    <property type="entry name" value="CTLH/CRA"/>
</dbReference>
<evidence type="ECO:0000313" key="3">
    <source>
        <dbReference type="Proteomes" id="UP000449547"/>
    </source>
</evidence>
<dbReference type="EMBL" id="SWFT01000103">
    <property type="protein sequence ID" value="KAA8901409.1"/>
    <property type="molecule type" value="Genomic_DNA"/>
</dbReference>
<comment type="caution">
    <text evidence="2">The sequence shown here is derived from an EMBL/GenBank/DDBJ whole genome shotgun (WGS) entry which is preliminary data.</text>
</comment>
<evidence type="ECO:0000259" key="1">
    <source>
        <dbReference type="Pfam" id="PF10607"/>
    </source>
</evidence>
<organism evidence="2 3">
    <name type="scientific">Diutina rugosa</name>
    <name type="common">Yeast</name>
    <name type="synonym">Candida rugosa</name>
    <dbReference type="NCBI Taxonomy" id="5481"/>
    <lineage>
        <taxon>Eukaryota</taxon>
        <taxon>Fungi</taxon>
        <taxon>Dikarya</taxon>
        <taxon>Ascomycota</taxon>
        <taxon>Saccharomycotina</taxon>
        <taxon>Pichiomycetes</taxon>
        <taxon>Debaryomycetaceae</taxon>
        <taxon>Diutina</taxon>
    </lineage>
</organism>
<dbReference type="Proteomes" id="UP000449547">
    <property type="component" value="Unassembled WGS sequence"/>
</dbReference>
<sequence>MSHLETLTSEINAYDKASHSLESLYQESEDLLAELRHWESVLEADATATPDLTPATSKWYKSSIQGLKRYNPAINRFNKNVVSNPKFKADVDDAYIYKLPMANHPQPPPKSSLVPSAPEKLHYENKLELTKAIVLHLLKNGHCEVVQDLLDEVVDGGGGPVNDEALARFRDLKHILDSITKHHNLASALDWFAQYSSNSDRSWCIGFKFHVLQYVLLLNQPDKSAMANAAEASAYAQRHFPHYSKRYFHEIAMLAPLLVYQREHATNFFAYLHKSHLVRLSSNSSPESTFVVDLLDRFQQVHDYEEVFVNLAHEFMSEFCEQLGLSDDSSLFQAVLAGFVYMPSFYKYNQIQTKLGKTPSEPDSSQFVTNSKGETVAAYTYDLPFQLSDAPRFLWRYHPIFICPISKEQLIPITGESAAAGGNGQPHDNPVVVLDHCQHVALKDSVWQLSKKGVDMFKCHYCYKKHKMSEVKDAYFIDL</sequence>
<dbReference type="VEuPathDB" id="FungiDB:DIURU_003261"/>
<feature type="domain" description="CTLH/CRA C-terminal to LisH motif" evidence="1">
    <location>
        <begin position="169"/>
        <end position="345"/>
    </location>
</feature>
<dbReference type="GO" id="GO:0005634">
    <property type="term" value="C:nucleus"/>
    <property type="evidence" value="ECO:0007669"/>
    <property type="project" value="TreeGrafter"/>
</dbReference>
<dbReference type="RefSeq" id="XP_034011934.1">
    <property type="nucleotide sequence ID" value="XM_034156004.1"/>
</dbReference>
<keyword evidence="3" id="KW-1185">Reference proteome</keyword>
<dbReference type="PANTHER" id="PTHR12170">
    <property type="entry name" value="MACROPHAGE ERYTHROBLAST ATTACHER-RELATED"/>
    <property type="match status" value="1"/>
</dbReference>